<dbReference type="CDD" id="cd01392">
    <property type="entry name" value="HTH_LacI"/>
    <property type="match status" value="1"/>
</dbReference>
<evidence type="ECO:0000313" key="6">
    <source>
        <dbReference type="Proteomes" id="UP000028185"/>
    </source>
</evidence>
<dbReference type="InterPro" id="IPR001761">
    <property type="entry name" value="Peripla_BP/Lac1_sug-bd_dom"/>
</dbReference>
<sequence length="327" mass="36467">MRATIKDVAKLAGVSPSTVTRVIQNSSAISQKTKDLVRKAMADLNYHPNLNARSLVSSYTQVIGLVLPDDSDVFYQNPFFPTALRGISQVAADHNYAIQISTGKNEEQRLEAISQMVYGKRVDGLIFLYSKPDDPLVQLAIQHKFPFLILGKADSPFISLVDNDNIQAGFEATNYFINKGYKNIAFVAGNKELVVSQDRYTGYKNALKSHNIPLDENKVKFVSGFLLEDSAYKISKKLLKQDLDAIVTTDTSVAEGVVKYLNEVGVKLPIISFDSVKPKLDIEAYVDVHAIKLGRVAFNTLHQIINDNKEDKQVCYRRVIPHTITEL</sequence>
<dbReference type="Gene3D" id="1.10.260.40">
    <property type="entry name" value="lambda repressor-like DNA-binding domains"/>
    <property type="match status" value="1"/>
</dbReference>
<gene>
    <name evidence="5" type="ORF">ID09_11120</name>
</gene>
<dbReference type="CDD" id="cd06294">
    <property type="entry name" value="PBP1_MalR-like"/>
    <property type="match status" value="1"/>
</dbReference>
<evidence type="ECO:0000259" key="4">
    <source>
        <dbReference type="PROSITE" id="PS50932"/>
    </source>
</evidence>
<dbReference type="Gene3D" id="3.40.50.2300">
    <property type="match status" value="2"/>
</dbReference>
<dbReference type="GeneID" id="8154665"/>
<dbReference type="SUPFAM" id="SSF53822">
    <property type="entry name" value="Periplasmic binding protein-like I"/>
    <property type="match status" value="1"/>
</dbReference>
<reference evidence="5 6" key="1">
    <citation type="journal article" date="2014" name="Genome Announc.">
        <title>Whole-Genome Sequence of Streptococcus suis Serotype 4 Reference Strain 6407.</title>
        <authorList>
            <person name="Wang K."/>
            <person name="Chen J."/>
            <person name="Yao H."/>
            <person name="Lu C."/>
        </authorList>
    </citation>
    <scope>NUCLEOTIDE SEQUENCE [LARGE SCALE GENOMIC DNA]</scope>
    <source>
        <strain evidence="5">6407</strain>
    </source>
</reference>
<dbReference type="InterPro" id="IPR028082">
    <property type="entry name" value="Peripla_BP_I"/>
</dbReference>
<dbReference type="PATRIC" id="fig|1214179.4.peg.2217"/>
<evidence type="ECO:0000313" key="5">
    <source>
        <dbReference type="EMBL" id="AIG44541.1"/>
    </source>
</evidence>
<dbReference type="PANTHER" id="PTHR30146:SF109">
    <property type="entry name" value="HTH-TYPE TRANSCRIPTIONAL REGULATOR GALS"/>
    <property type="match status" value="1"/>
</dbReference>
<evidence type="ECO:0000256" key="3">
    <source>
        <dbReference type="ARBA" id="ARBA00023163"/>
    </source>
</evidence>
<evidence type="ECO:0000256" key="1">
    <source>
        <dbReference type="ARBA" id="ARBA00023015"/>
    </source>
</evidence>
<proteinExistence type="predicted"/>
<dbReference type="HOGENOM" id="CLU_037628_6_2_9"/>
<dbReference type="RefSeq" id="WP_002936122.1">
    <property type="nucleotide sequence ID" value="NZ_ALLE01000028.1"/>
</dbReference>
<dbReference type="SMART" id="SM00354">
    <property type="entry name" value="HTH_LACI"/>
    <property type="match status" value="1"/>
</dbReference>
<dbReference type="InterPro" id="IPR010982">
    <property type="entry name" value="Lambda_DNA-bd_dom_sf"/>
</dbReference>
<evidence type="ECO:0000256" key="2">
    <source>
        <dbReference type="ARBA" id="ARBA00023125"/>
    </source>
</evidence>
<dbReference type="EMBL" id="CP008921">
    <property type="protein sequence ID" value="AIG44541.1"/>
    <property type="molecule type" value="Genomic_DNA"/>
</dbReference>
<feature type="domain" description="HTH lacI-type" evidence="4">
    <location>
        <begin position="3"/>
        <end position="57"/>
    </location>
</feature>
<dbReference type="AlphaFoldDB" id="A0A075SM97"/>
<dbReference type="GO" id="GO:0003700">
    <property type="term" value="F:DNA-binding transcription factor activity"/>
    <property type="evidence" value="ECO:0007669"/>
    <property type="project" value="TreeGrafter"/>
</dbReference>
<dbReference type="InterPro" id="IPR000843">
    <property type="entry name" value="HTH_LacI"/>
</dbReference>
<dbReference type="Pfam" id="PF00356">
    <property type="entry name" value="LacI"/>
    <property type="match status" value="1"/>
</dbReference>
<accession>A0A075SM97</accession>
<dbReference type="SUPFAM" id="SSF47413">
    <property type="entry name" value="lambda repressor-like DNA-binding domains"/>
    <property type="match status" value="1"/>
</dbReference>
<dbReference type="PRINTS" id="PR00036">
    <property type="entry name" value="HTHLACI"/>
</dbReference>
<dbReference type="PANTHER" id="PTHR30146">
    <property type="entry name" value="LACI-RELATED TRANSCRIPTIONAL REPRESSOR"/>
    <property type="match status" value="1"/>
</dbReference>
<keyword evidence="1" id="KW-0805">Transcription regulation</keyword>
<dbReference type="PROSITE" id="PS50932">
    <property type="entry name" value="HTH_LACI_2"/>
    <property type="match status" value="1"/>
</dbReference>
<dbReference type="GO" id="GO:0000976">
    <property type="term" value="F:transcription cis-regulatory region binding"/>
    <property type="evidence" value="ECO:0007669"/>
    <property type="project" value="TreeGrafter"/>
</dbReference>
<protein>
    <submittedName>
        <fullName evidence="5">LacI family transcriptional regulator</fullName>
    </submittedName>
</protein>
<keyword evidence="3" id="KW-0804">Transcription</keyword>
<dbReference type="PROSITE" id="PS00356">
    <property type="entry name" value="HTH_LACI_1"/>
    <property type="match status" value="1"/>
</dbReference>
<keyword evidence="2" id="KW-0238">DNA-binding</keyword>
<dbReference type="Proteomes" id="UP000028185">
    <property type="component" value="Chromosome"/>
</dbReference>
<dbReference type="Pfam" id="PF00532">
    <property type="entry name" value="Peripla_BP_1"/>
    <property type="match status" value="1"/>
</dbReference>
<name>A0A075SM97_STRSU</name>
<organism evidence="5 6">
    <name type="scientific">Streptococcus suis 6407</name>
    <dbReference type="NCBI Taxonomy" id="1214179"/>
    <lineage>
        <taxon>Bacteria</taxon>
        <taxon>Bacillati</taxon>
        <taxon>Bacillota</taxon>
        <taxon>Bacilli</taxon>
        <taxon>Lactobacillales</taxon>
        <taxon>Streptococcaceae</taxon>
        <taxon>Streptococcus</taxon>
    </lineage>
</organism>